<dbReference type="GO" id="GO:0005765">
    <property type="term" value="C:lysosomal membrane"/>
    <property type="evidence" value="ECO:0007669"/>
    <property type="project" value="UniProtKB-SubCell"/>
</dbReference>
<evidence type="ECO:0000256" key="10">
    <source>
        <dbReference type="ARBA" id="ARBA00044878"/>
    </source>
</evidence>
<comment type="catalytic activity">
    <reaction evidence="17">
        <text>L-lysyl-L-lysine(out) = L-lysyl-L-lysine(in)</text>
        <dbReference type="Rhea" id="RHEA:79403"/>
        <dbReference type="ChEBI" id="CHEBI:229956"/>
    </reaction>
</comment>
<evidence type="ECO:0000256" key="1">
    <source>
        <dbReference type="ARBA" id="ARBA00004155"/>
    </source>
</evidence>
<proteinExistence type="inferred from homology"/>
<keyword evidence="4" id="KW-0813">Transport</keyword>
<keyword evidence="29" id="KW-1185">Reference proteome</keyword>
<feature type="transmembrane region" description="Helical" evidence="26">
    <location>
        <begin position="313"/>
        <end position="334"/>
    </location>
</feature>
<evidence type="ECO:0000313" key="28">
    <source>
        <dbReference type="EMBL" id="NYI10102.1"/>
    </source>
</evidence>
<sequence length="429" mass="45443">MSLPPPPRAMAWAVWGSAVSLYLLAVFHRSSLAVAGLEAAERFDITAAQLATFTMLQLLVYAAMQVPVGLLVDRFGPRSVILTGAVVMTVAQVGFALSETFVLALLARTLVGIGDAMTFICLLRLVATWFPPRRIPFLTQVSGTLGQSGAILAAAPMTWAFGALGWTGAYLLSASVGVVLALGGAIALRDAPGERHHRGAVLAWATVRSSLRASWAHPGTRLGFWIHFSTQFSATSLGLLWGYPFFVRGEGRTPTEAGLLLTLLVVAVVLAGPVLGWLVGLHPWHRSSMALVIVGAIVVVWSVVLAWPGPAPLALLVLLVIVVGVGGPASMIGFDVGRTSNPPERLASSTGIINVGGFSASLVLVVMIGLVLDWRTPGSGTDYPPEAFVWAMSTQYLLWTLGLLQLARFRGRARRVIDRTALQAARSAT</sequence>
<comment type="function">
    <text evidence="24">Lysosomal dipeptide uniporter that selectively exports lysine, arginine or histidine-containing dipeptides with a net positive charge from the lysosome lumen into the cytosol. Could play a role in a specific type of protein O-glycosylation indirectly regulating macrophages migration and tissue invasion. Also essential for liver homeostasis.</text>
</comment>
<evidence type="ECO:0000256" key="24">
    <source>
        <dbReference type="ARBA" id="ARBA00045709"/>
    </source>
</evidence>
<evidence type="ECO:0000256" key="18">
    <source>
        <dbReference type="ARBA" id="ARBA00044903"/>
    </source>
</evidence>
<feature type="transmembrane region" description="Helical" evidence="26">
    <location>
        <begin position="222"/>
        <end position="246"/>
    </location>
</feature>
<dbReference type="RefSeq" id="WP_343045572.1">
    <property type="nucleotide sequence ID" value="NZ_BAAAPP010000004.1"/>
</dbReference>
<evidence type="ECO:0000256" key="20">
    <source>
        <dbReference type="ARBA" id="ARBA00044919"/>
    </source>
</evidence>
<evidence type="ECO:0000256" key="19">
    <source>
        <dbReference type="ARBA" id="ARBA00044912"/>
    </source>
</evidence>
<evidence type="ECO:0000256" key="13">
    <source>
        <dbReference type="ARBA" id="ARBA00044891"/>
    </source>
</evidence>
<comment type="catalytic activity">
    <reaction evidence="10">
        <text>L-histidyl-glycine(out) = L-histidyl-glycine(in)</text>
        <dbReference type="Rhea" id="RHEA:79395"/>
        <dbReference type="ChEBI" id="CHEBI:229957"/>
    </reaction>
</comment>
<comment type="similarity">
    <text evidence="3">Belongs to the major facilitator superfamily.</text>
</comment>
<organism evidence="28 29">
    <name type="scientific">Nocardioides marinus</name>
    <dbReference type="NCBI Taxonomy" id="374514"/>
    <lineage>
        <taxon>Bacteria</taxon>
        <taxon>Bacillati</taxon>
        <taxon>Actinomycetota</taxon>
        <taxon>Actinomycetes</taxon>
        <taxon>Propionibacteriales</taxon>
        <taxon>Nocardioidaceae</taxon>
        <taxon>Nocardioides</taxon>
    </lineage>
</organism>
<evidence type="ECO:0000256" key="22">
    <source>
        <dbReference type="ARBA" id="ARBA00044985"/>
    </source>
</evidence>
<evidence type="ECO:0000256" key="3">
    <source>
        <dbReference type="ARBA" id="ARBA00008335"/>
    </source>
</evidence>
<dbReference type="GO" id="GO:0022857">
    <property type="term" value="F:transmembrane transporter activity"/>
    <property type="evidence" value="ECO:0007669"/>
    <property type="project" value="InterPro"/>
</dbReference>
<evidence type="ECO:0000256" key="6">
    <source>
        <dbReference type="ARBA" id="ARBA00022989"/>
    </source>
</evidence>
<gene>
    <name evidence="28" type="ORF">BKA05_001617</name>
</gene>
<comment type="catalytic activity">
    <reaction evidence="18">
        <text>L-arginyl-glycine(out) = L-arginyl-glycine(in)</text>
        <dbReference type="Rhea" id="RHEA:79391"/>
        <dbReference type="ChEBI" id="CHEBI:229955"/>
    </reaction>
</comment>
<dbReference type="InterPro" id="IPR052187">
    <property type="entry name" value="MFSD1"/>
</dbReference>
<feature type="transmembrane region" description="Helical" evidence="26">
    <location>
        <begin position="101"/>
        <end position="125"/>
    </location>
</feature>
<comment type="caution">
    <text evidence="28">The sequence shown here is derived from an EMBL/GenBank/DDBJ whole genome shotgun (WGS) entry which is preliminary data.</text>
</comment>
<comment type="catalytic activity">
    <reaction evidence="20">
        <text>L-alanyl-L-lysine(out) = L-alanyl-L-lysine(in)</text>
        <dbReference type="Rhea" id="RHEA:79415"/>
        <dbReference type="ChEBI" id="CHEBI:192470"/>
    </reaction>
</comment>
<keyword evidence="7 26" id="KW-0472">Membrane</keyword>
<evidence type="ECO:0000256" key="25">
    <source>
        <dbReference type="ARBA" id="ARBA00046376"/>
    </source>
</evidence>
<dbReference type="CDD" id="cd06174">
    <property type="entry name" value="MFS"/>
    <property type="match status" value="1"/>
</dbReference>
<evidence type="ECO:0000256" key="14">
    <source>
        <dbReference type="ARBA" id="ARBA00044893"/>
    </source>
</evidence>
<feature type="transmembrane region" description="Helical" evidence="26">
    <location>
        <begin position="387"/>
        <end position="407"/>
    </location>
</feature>
<dbReference type="SUPFAM" id="SSF103473">
    <property type="entry name" value="MFS general substrate transporter"/>
    <property type="match status" value="1"/>
</dbReference>
<evidence type="ECO:0000256" key="16">
    <source>
        <dbReference type="ARBA" id="ARBA00044899"/>
    </source>
</evidence>
<keyword evidence="5 26" id="KW-0812">Transmembrane</keyword>
<comment type="catalytic activity">
    <reaction evidence="13">
        <text>L-lysyl-L-alpha-amino acid(out) = L-lysyl-L-alpha-amino acid(in)</text>
        <dbReference type="Rhea" id="RHEA:79387"/>
        <dbReference type="ChEBI" id="CHEBI:229965"/>
    </reaction>
</comment>
<evidence type="ECO:0000313" key="29">
    <source>
        <dbReference type="Proteomes" id="UP000537326"/>
    </source>
</evidence>
<dbReference type="InterPro" id="IPR036259">
    <property type="entry name" value="MFS_trans_sf"/>
</dbReference>
<evidence type="ECO:0000256" key="7">
    <source>
        <dbReference type="ARBA" id="ARBA00023136"/>
    </source>
</evidence>
<evidence type="ECO:0000256" key="8">
    <source>
        <dbReference type="ARBA" id="ARBA00023228"/>
    </source>
</evidence>
<dbReference type="PANTHER" id="PTHR23512">
    <property type="entry name" value="MAJOR FACILITATOR SUPERFAMILY DOMAIN-CONTAINING PROTEIN 1"/>
    <property type="match status" value="1"/>
</dbReference>
<comment type="catalytic activity">
    <reaction evidence="14">
        <text>L-alpha-aminoacyl-L-lysine(out) = L-alpha-aminoacyl-L-lysine(in)</text>
        <dbReference type="Rhea" id="RHEA:79383"/>
        <dbReference type="ChEBI" id="CHEBI:229966"/>
    </reaction>
</comment>
<evidence type="ECO:0000256" key="23">
    <source>
        <dbReference type="ARBA" id="ARBA00045018"/>
    </source>
</evidence>
<comment type="catalytic activity">
    <reaction evidence="16">
        <text>L-arginyl-L-alpha-amino acid(out) = L-arginyl-L-alpha-amino acid(in)</text>
        <dbReference type="Rhea" id="RHEA:79371"/>
        <dbReference type="ChEBI" id="CHEBI:84315"/>
    </reaction>
</comment>
<comment type="catalytic activity">
    <reaction evidence="21">
        <text>L-lysyl-glycine(out) = L-lysyl-glycine(in)</text>
        <dbReference type="Rhea" id="RHEA:79407"/>
        <dbReference type="ChEBI" id="CHEBI:191202"/>
    </reaction>
</comment>
<dbReference type="EMBL" id="JACBZI010000001">
    <property type="protein sequence ID" value="NYI10102.1"/>
    <property type="molecule type" value="Genomic_DNA"/>
</dbReference>
<evidence type="ECO:0000256" key="17">
    <source>
        <dbReference type="ARBA" id="ARBA00044900"/>
    </source>
</evidence>
<evidence type="ECO:0000256" key="4">
    <source>
        <dbReference type="ARBA" id="ARBA00022448"/>
    </source>
</evidence>
<feature type="transmembrane region" description="Helical" evidence="26">
    <location>
        <begin position="168"/>
        <end position="188"/>
    </location>
</feature>
<comment type="catalytic activity">
    <reaction evidence="11">
        <text>L-alpha-aminoacyl-L-arginine(out) = L-alpha-aminoacyl-L-arginine(in)</text>
        <dbReference type="Rhea" id="RHEA:79367"/>
        <dbReference type="ChEBI" id="CHEBI:229968"/>
    </reaction>
</comment>
<dbReference type="PROSITE" id="PS50850">
    <property type="entry name" value="MFS"/>
    <property type="match status" value="1"/>
</dbReference>
<comment type="catalytic activity">
    <reaction evidence="9">
        <text>L-lysyl-L-alanine(out) = L-lysyl-L-alanine(in)</text>
        <dbReference type="Rhea" id="RHEA:79399"/>
        <dbReference type="ChEBI" id="CHEBI:229954"/>
    </reaction>
</comment>
<dbReference type="InterPro" id="IPR020846">
    <property type="entry name" value="MFS_dom"/>
</dbReference>
<feature type="transmembrane region" description="Helical" evidence="26">
    <location>
        <begin position="346"/>
        <end position="372"/>
    </location>
</feature>
<feature type="domain" description="Major facilitator superfamily (MFS) profile" evidence="27">
    <location>
        <begin position="9"/>
        <end position="410"/>
    </location>
</feature>
<accession>A0A7Z0C3B8</accession>
<feature type="transmembrane region" description="Helical" evidence="26">
    <location>
        <begin position="75"/>
        <end position="95"/>
    </location>
</feature>
<dbReference type="Pfam" id="PF07690">
    <property type="entry name" value="MFS_1"/>
    <property type="match status" value="1"/>
</dbReference>
<dbReference type="Proteomes" id="UP000537326">
    <property type="component" value="Unassembled WGS sequence"/>
</dbReference>
<comment type="catalytic activity">
    <reaction evidence="19">
        <text>L-histidyl-L-alpha-amino acid(out) = L-histidyl-L-alpha-amino acid(in)</text>
        <dbReference type="Rhea" id="RHEA:79379"/>
        <dbReference type="ChEBI" id="CHEBI:229964"/>
    </reaction>
</comment>
<evidence type="ECO:0000256" key="26">
    <source>
        <dbReference type="SAM" id="Phobius"/>
    </source>
</evidence>
<evidence type="ECO:0000256" key="11">
    <source>
        <dbReference type="ARBA" id="ARBA00044881"/>
    </source>
</evidence>
<dbReference type="AlphaFoldDB" id="A0A7Z0C3B8"/>
<evidence type="ECO:0000256" key="2">
    <source>
        <dbReference type="ARBA" id="ARBA00004651"/>
    </source>
</evidence>
<dbReference type="PANTHER" id="PTHR23512:SF3">
    <property type="entry name" value="MAJOR FACILITATOR SUPERFAMILY DOMAIN-CONTAINING PROTEIN 1"/>
    <property type="match status" value="1"/>
</dbReference>
<dbReference type="Gene3D" id="1.20.1250.20">
    <property type="entry name" value="MFS general substrate transporter like domains"/>
    <property type="match status" value="2"/>
</dbReference>
<dbReference type="GO" id="GO:0005886">
    <property type="term" value="C:plasma membrane"/>
    <property type="evidence" value="ECO:0007669"/>
    <property type="project" value="UniProtKB-SubCell"/>
</dbReference>
<reference evidence="28 29" key="1">
    <citation type="submission" date="2020-07" db="EMBL/GenBank/DDBJ databases">
        <title>Sequencing the genomes of 1000 actinobacteria strains.</title>
        <authorList>
            <person name="Klenk H.-P."/>
        </authorList>
    </citation>
    <scope>NUCLEOTIDE SEQUENCE [LARGE SCALE GENOMIC DNA]</scope>
    <source>
        <strain evidence="28 29">DSM 18248</strain>
    </source>
</reference>
<evidence type="ECO:0000256" key="21">
    <source>
        <dbReference type="ARBA" id="ARBA00044924"/>
    </source>
</evidence>
<protein>
    <recommendedName>
        <fullName evidence="22">Lysosomal dipeptide transporter MFSD1</fullName>
    </recommendedName>
    <alternativeName>
        <fullName evidence="23">Major facilitator superfamily domain-containing protein 1</fullName>
    </alternativeName>
</protein>
<comment type="catalytic activity">
    <reaction evidence="12">
        <text>L-alpha-aminoacyl-L-histidine(out) = L-alpha-aminoacyl-L-histidine(in)</text>
        <dbReference type="Rhea" id="RHEA:79375"/>
        <dbReference type="ChEBI" id="CHEBI:229967"/>
    </reaction>
</comment>
<evidence type="ECO:0000256" key="9">
    <source>
        <dbReference type="ARBA" id="ARBA00044876"/>
    </source>
</evidence>
<feature type="transmembrane region" description="Helical" evidence="26">
    <location>
        <begin position="258"/>
        <end position="281"/>
    </location>
</feature>
<name>A0A7Z0C3B8_9ACTN</name>
<keyword evidence="8" id="KW-0458">Lysosome</keyword>
<feature type="transmembrane region" description="Helical" evidence="26">
    <location>
        <begin position="288"/>
        <end position="307"/>
    </location>
</feature>
<evidence type="ECO:0000256" key="15">
    <source>
        <dbReference type="ARBA" id="ARBA00044898"/>
    </source>
</evidence>
<dbReference type="InterPro" id="IPR011701">
    <property type="entry name" value="MFS"/>
</dbReference>
<feature type="transmembrane region" description="Helical" evidence="26">
    <location>
        <begin position="45"/>
        <end position="63"/>
    </location>
</feature>
<comment type="catalytic activity">
    <reaction evidence="15">
        <text>L-aspartyl-L-lysine(out) = L-aspartyl-L-lysine(in)</text>
        <dbReference type="Rhea" id="RHEA:79411"/>
        <dbReference type="ChEBI" id="CHEBI:229953"/>
    </reaction>
</comment>
<keyword evidence="6 26" id="KW-1133">Transmembrane helix</keyword>
<comment type="subcellular location">
    <subcellularLocation>
        <location evidence="2">Cell membrane</location>
        <topology evidence="2">Multi-pass membrane protein</topology>
    </subcellularLocation>
    <subcellularLocation>
        <location evidence="1">Lysosome membrane</location>
        <topology evidence="1">Multi-pass membrane protein</topology>
    </subcellularLocation>
</comment>
<evidence type="ECO:0000259" key="27">
    <source>
        <dbReference type="PROSITE" id="PS50850"/>
    </source>
</evidence>
<evidence type="ECO:0000256" key="12">
    <source>
        <dbReference type="ARBA" id="ARBA00044884"/>
    </source>
</evidence>
<comment type="subunit">
    <text evidence="25">Homodimer. Interacts with lysosomal protein GLMP (via lumenal domain); the interaction starts while both proteins are still in the endoplasmic reticulum and is required for stabilization of MFSD1 in lysosomes but has no direct effect on its targeting to lysosomes or transporter activity.</text>
</comment>
<evidence type="ECO:0000256" key="5">
    <source>
        <dbReference type="ARBA" id="ARBA00022692"/>
    </source>
</evidence>